<feature type="transmembrane region" description="Helical" evidence="1">
    <location>
        <begin position="27"/>
        <end position="46"/>
    </location>
</feature>
<dbReference type="InterPro" id="IPR007136">
    <property type="entry name" value="DUF347"/>
</dbReference>
<accession>A0A835YZR2</accession>
<gene>
    <name evidence="2" type="ORF">JKP88DRAFT_354338</name>
</gene>
<dbReference type="Proteomes" id="UP000664859">
    <property type="component" value="Unassembled WGS sequence"/>
</dbReference>
<keyword evidence="1" id="KW-0472">Membrane</keyword>
<feature type="transmembrane region" description="Helical" evidence="1">
    <location>
        <begin position="177"/>
        <end position="203"/>
    </location>
</feature>
<comment type="caution">
    <text evidence="2">The sequence shown here is derived from an EMBL/GenBank/DDBJ whole genome shotgun (WGS) entry which is preliminary data.</text>
</comment>
<protein>
    <submittedName>
        <fullName evidence="2">Uncharacterized protein</fullName>
    </submittedName>
</protein>
<feature type="transmembrane region" description="Helical" evidence="1">
    <location>
        <begin position="135"/>
        <end position="156"/>
    </location>
</feature>
<keyword evidence="3" id="KW-1185">Reference proteome</keyword>
<evidence type="ECO:0000256" key="1">
    <source>
        <dbReference type="SAM" id="Phobius"/>
    </source>
</evidence>
<dbReference type="OrthoDB" id="69577at2759"/>
<keyword evidence="1" id="KW-0812">Transmembrane</keyword>
<evidence type="ECO:0000313" key="2">
    <source>
        <dbReference type="EMBL" id="KAG5184817.1"/>
    </source>
</evidence>
<dbReference type="Pfam" id="PF03988">
    <property type="entry name" value="DUF347"/>
    <property type="match status" value="3"/>
</dbReference>
<keyword evidence="1" id="KW-1133">Transmembrane helix</keyword>
<sequence>MTAAMDTVKSWAGLWQFSWRSKGYHKVPTIITIWFWILKVLCTTVGEPIADYLRDDALGLPNAFYVTAAIMLAVLGVYTTGTTFTDEITKPKYLSFPEAWTIIIYFTCLGLAFIAWYAAERSLSIHTITTHRRELFYWLVVIITFALGTALGDVIGSSRACRSFALGTALGDVIADTLGLGFWQAFIIYAAAIAAIAVAYYALRLNATVAFWATYIVTRPLGASLGDALSKPASEDAAGLGPGVTAIVFLCAIAALVAYIGVSGKHMVDPHEVPDLKDRAGAAVAGAVETVASVLEAGKNAQLD</sequence>
<proteinExistence type="predicted"/>
<evidence type="ECO:0000313" key="3">
    <source>
        <dbReference type="Proteomes" id="UP000664859"/>
    </source>
</evidence>
<dbReference type="AlphaFoldDB" id="A0A835YZR2"/>
<reference evidence="2" key="1">
    <citation type="submission" date="2021-02" db="EMBL/GenBank/DDBJ databases">
        <title>First Annotated Genome of the Yellow-green Alga Tribonema minus.</title>
        <authorList>
            <person name="Mahan K.M."/>
        </authorList>
    </citation>
    <scope>NUCLEOTIDE SEQUENCE</scope>
    <source>
        <strain evidence="2">UTEX B ZZ1240</strain>
    </source>
</reference>
<feature type="transmembrane region" description="Helical" evidence="1">
    <location>
        <begin position="240"/>
        <end position="262"/>
    </location>
</feature>
<name>A0A835YZR2_9STRA</name>
<feature type="transmembrane region" description="Helical" evidence="1">
    <location>
        <begin position="99"/>
        <end position="119"/>
    </location>
</feature>
<organism evidence="2 3">
    <name type="scientific">Tribonema minus</name>
    <dbReference type="NCBI Taxonomy" id="303371"/>
    <lineage>
        <taxon>Eukaryota</taxon>
        <taxon>Sar</taxon>
        <taxon>Stramenopiles</taxon>
        <taxon>Ochrophyta</taxon>
        <taxon>PX clade</taxon>
        <taxon>Xanthophyceae</taxon>
        <taxon>Tribonematales</taxon>
        <taxon>Tribonemataceae</taxon>
        <taxon>Tribonema</taxon>
    </lineage>
</organism>
<dbReference type="EMBL" id="JAFCMP010000149">
    <property type="protein sequence ID" value="KAG5184817.1"/>
    <property type="molecule type" value="Genomic_DNA"/>
</dbReference>
<feature type="transmembrane region" description="Helical" evidence="1">
    <location>
        <begin position="58"/>
        <end position="78"/>
    </location>
</feature>